<feature type="non-terminal residue" evidence="1">
    <location>
        <position position="42"/>
    </location>
</feature>
<protein>
    <submittedName>
        <fullName evidence="1">14017_t:CDS:1</fullName>
    </submittedName>
</protein>
<sequence>HYKGQRNLLKDENNEDYVYGRVTTGDKWYITLVISEDKIRAI</sequence>
<proteinExistence type="predicted"/>
<dbReference type="EMBL" id="CAJVQC010147819">
    <property type="protein sequence ID" value="CAG8845666.1"/>
    <property type="molecule type" value="Genomic_DNA"/>
</dbReference>
<name>A0ACA9SRL5_9GLOM</name>
<accession>A0ACA9SRL5</accession>
<comment type="caution">
    <text evidence="1">The sequence shown here is derived from an EMBL/GenBank/DDBJ whole genome shotgun (WGS) entry which is preliminary data.</text>
</comment>
<evidence type="ECO:0000313" key="1">
    <source>
        <dbReference type="EMBL" id="CAG8845666.1"/>
    </source>
</evidence>
<evidence type="ECO:0000313" key="2">
    <source>
        <dbReference type="Proteomes" id="UP000789920"/>
    </source>
</evidence>
<organism evidence="1 2">
    <name type="scientific">Racocetra persica</name>
    <dbReference type="NCBI Taxonomy" id="160502"/>
    <lineage>
        <taxon>Eukaryota</taxon>
        <taxon>Fungi</taxon>
        <taxon>Fungi incertae sedis</taxon>
        <taxon>Mucoromycota</taxon>
        <taxon>Glomeromycotina</taxon>
        <taxon>Glomeromycetes</taxon>
        <taxon>Diversisporales</taxon>
        <taxon>Gigasporaceae</taxon>
        <taxon>Racocetra</taxon>
    </lineage>
</organism>
<feature type="non-terminal residue" evidence="1">
    <location>
        <position position="1"/>
    </location>
</feature>
<keyword evidence="2" id="KW-1185">Reference proteome</keyword>
<reference evidence="1" key="1">
    <citation type="submission" date="2021-06" db="EMBL/GenBank/DDBJ databases">
        <authorList>
            <person name="Kallberg Y."/>
            <person name="Tangrot J."/>
            <person name="Rosling A."/>
        </authorList>
    </citation>
    <scope>NUCLEOTIDE SEQUENCE</scope>
    <source>
        <strain evidence="1">MA461A</strain>
    </source>
</reference>
<gene>
    <name evidence="1" type="ORF">RPERSI_LOCUS33767</name>
</gene>
<dbReference type="Proteomes" id="UP000789920">
    <property type="component" value="Unassembled WGS sequence"/>
</dbReference>